<evidence type="ECO:0000313" key="1">
    <source>
        <dbReference type="EMBL" id="WQH04043.1"/>
    </source>
</evidence>
<dbReference type="Proteomes" id="UP001326110">
    <property type="component" value="Chromosome"/>
</dbReference>
<dbReference type="GeneID" id="43165001"/>
<sequence length="101" mass="11697">MKIYNIEMPPDFNFPDLDSDTRAAIDALHAAMLRDKAEADALVERRRAEGYVIPTHEETIARMRCDNRPLRPPALNVAALRELPPRMQAIFAYLYRHDITY</sequence>
<dbReference type="EMBL" id="CP140152">
    <property type="protein sequence ID" value="WQH04043.1"/>
    <property type="molecule type" value="Genomic_DNA"/>
</dbReference>
<keyword evidence="2" id="KW-1185">Reference proteome</keyword>
<name>A0ABZ0XWU0_9BURK</name>
<reference evidence="1 2" key="1">
    <citation type="submission" date="2023-11" db="EMBL/GenBank/DDBJ databases">
        <title>MicrobeMod: A computational toolkit for identifying prokaryotic methylation and restriction-modification with nanopore sequencing.</title>
        <authorList>
            <person name="Crits-Christoph A."/>
            <person name="Kang S.C."/>
            <person name="Lee H."/>
            <person name="Ostrov N."/>
        </authorList>
    </citation>
    <scope>NUCLEOTIDE SEQUENCE [LARGE SCALE GENOMIC DNA]</scope>
    <source>
        <strain evidence="1 2">ATCC 25935</strain>
    </source>
</reference>
<proteinExistence type="predicted"/>
<accession>A0ABZ0XWU0</accession>
<protein>
    <submittedName>
        <fullName evidence="1">Uncharacterized protein</fullName>
    </submittedName>
</protein>
<dbReference type="RefSeq" id="WP_019923391.1">
    <property type="nucleotide sequence ID" value="NZ_CP140152.1"/>
</dbReference>
<organism evidence="1 2">
    <name type="scientific">Duganella zoogloeoides</name>
    <dbReference type="NCBI Taxonomy" id="75659"/>
    <lineage>
        <taxon>Bacteria</taxon>
        <taxon>Pseudomonadati</taxon>
        <taxon>Pseudomonadota</taxon>
        <taxon>Betaproteobacteria</taxon>
        <taxon>Burkholderiales</taxon>
        <taxon>Oxalobacteraceae</taxon>
        <taxon>Telluria group</taxon>
        <taxon>Duganella</taxon>
    </lineage>
</organism>
<evidence type="ECO:0000313" key="2">
    <source>
        <dbReference type="Proteomes" id="UP001326110"/>
    </source>
</evidence>
<gene>
    <name evidence="1" type="ORF">SR858_23815</name>
</gene>